<dbReference type="Proteomes" id="UP000198589">
    <property type="component" value="Unassembled WGS sequence"/>
</dbReference>
<protein>
    <submittedName>
        <fullName evidence="1">Uncharacterized protein</fullName>
    </submittedName>
</protein>
<dbReference type="EMBL" id="FOND01000013">
    <property type="protein sequence ID" value="SFF42700.1"/>
    <property type="molecule type" value="Genomic_DNA"/>
</dbReference>
<dbReference type="AlphaFoldDB" id="A0A1I2ILZ0"/>
<evidence type="ECO:0000313" key="1">
    <source>
        <dbReference type="EMBL" id="SFF42700.1"/>
    </source>
</evidence>
<dbReference type="RefSeq" id="WP_092201217.1">
    <property type="nucleotide sequence ID" value="NZ_FOND01000013.1"/>
</dbReference>
<organism evidence="1 2">
    <name type="scientific">Blastococcus tunisiensis</name>
    <dbReference type="NCBI Taxonomy" id="1798228"/>
    <lineage>
        <taxon>Bacteria</taxon>
        <taxon>Bacillati</taxon>
        <taxon>Actinomycetota</taxon>
        <taxon>Actinomycetes</taxon>
        <taxon>Geodermatophilales</taxon>
        <taxon>Geodermatophilaceae</taxon>
        <taxon>Blastococcus</taxon>
    </lineage>
</organism>
<keyword evidence="2" id="KW-1185">Reference proteome</keyword>
<proteinExistence type="predicted"/>
<gene>
    <name evidence="1" type="ORF">SAMN05216574_113111</name>
</gene>
<evidence type="ECO:0000313" key="2">
    <source>
        <dbReference type="Proteomes" id="UP000198589"/>
    </source>
</evidence>
<sequence>MPRCPHRPEQPVLRWWFAGHEPVALTVRIALHPAADDLPGHDPLALLIEMLLDQHIHGRSGESVAFAGARIR</sequence>
<reference evidence="2" key="1">
    <citation type="submission" date="2016-10" db="EMBL/GenBank/DDBJ databases">
        <authorList>
            <person name="Varghese N."/>
            <person name="Submissions S."/>
        </authorList>
    </citation>
    <scope>NUCLEOTIDE SEQUENCE [LARGE SCALE GENOMIC DNA]</scope>
    <source>
        <strain evidence="2">DSM 46838</strain>
    </source>
</reference>
<accession>A0A1I2ILZ0</accession>
<name>A0A1I2ILZ0_9ACTN</name>